<keyword evidence="3" id="KW-1185">Reference proteome</keyword>
<evidence type="ECO:0000313" key="3">
    <source>
        <dbReference type="Proteomes" id="UP000031524"/>
    </source>
</evidence>
<dbReference type="InterPro" id="IPR016181">
    <property type="entry name" value="Acyl_CoA_acyltransferase"/>
</dbReference>
<dbReference type="AlphaFoldDB" id="A0A0B5D4P9"/>
<dbReference type="Gene3D" id="3.40.630.30">
    <property type="match status" value="1"/>
</dbReference>
<protein>
    <submittedName>
        <fullName evidence="2">Acetyltransferase</fullName>
    </submittedName>
</protein>
<dbReference type="HOGENOM" id="CLU_081840_2_0_11"/>
<dbReference type="CDD" id="cd04301">
    <property type="entry name" value="NAT_SF"/>
    <property type="match status" value="1"/>
</dbReference>
<gene>
    <name evidence="2" type="ORF">B842_00385</name>
</gene>
<dbReference type="InterPro" id="IPR000182">
    <property type="entry name" value="GNAT_dom"/>
</dbReference>
<evidence type="ECO:0000259" key="1">
    <source>
        <dbReference type="PROSITE" id="PS51186"/>
    </source>
</evidence>
<sequence length="168" mass="18201">MNSFTIRREAEADIPAIRDLTSRAFVDKPYSRQREAAIVERLRDADALTFSFMAVKGASLVGHIAASAVKISDGTGNWFGVGPISVAPERQGEGIGSLLMQRALQELREMGAAGAVSVGDPTFLGRFDFVDAPDLRLPGMDPQYFRALPLADTTLPTGTVWYHDAFVV</sequence>
<dbReference type="Proteomes" id="UP000031524">
    <property type="component" value="Chromosome"/>
</dbReference>
<dbReference type="Pfam" id="PF13527">
    <property type="entry name" value="Acetyltransf_9"/>
    <property type="match status" value="1"/>
</dbReference>
<proteinExistence type="predicted"/>
<dbReference type="OrthoDB" id="9797178at2"/>
<dbReference type="PROSITE" id="PS51186">
    <property type="entry name" value="GNAT"/>
    <property type="match status" value="1"/>
</dbReference>
<accession>A0A0B5D4P9</accession>
<evidence type="ECO:0000313" key="2">
    <source>
        <dbReference type="EMBL" id="AJE31937.1"/>
    </source>
</evidence>
<dbReference type="KEGG" id="chm:B842_00385"/>
<reference evidence="2 3" key="1">
    <citation type="submission" date="2013-04" db="EMBL/GenBank/DDBJ databases">
        <title>Complete genome sequence of Corynebacterium humireducens DSM 45392(T), isolated from a wastewater-fed microbial fuel cell.</title>
        <authorList>
            <person name="Ruckert C."/>
            <person name="Albersmeier A."/>
            <person name="Kalinowski J."/>
        </authorList>
    </citation>
    <scope>NUCLEOTIDE SEQUENCE [LARGE SCALE GENOMIC DNA]</scope>
    <source>
        <strain evidence="3">MFC-5</strain>
    </source>
</reference>
<dbReference type="GO" id="GO:0016747">
    <property type="term" value="F:acyltransferase activity, transferring groups other than amino-acyl groups"/>
    <property type="evidence" value="ECO:0007669"/>
    <property type="project" value="InterPro"/>
</dbReference>
<dbReference type="STRING" id="1223515.B842_00385"/>
<organism evidence="2 3">
    <name type="scientific">Corynebacterium humireducens NBRC 106098 = DSM 45392</name>
    <dbReference type="NCBI Taxonomy" id="1223515"/>
    <lineage>
        <taxon>Bacteria</taxon>
        <taxon>Bacillati</taxon>
        <taxon>Actinomycetota</taxon>
        <taxon>Actinomycetes</taxon>
        <taxon>Mycobacteriales</taxon>
        <taxon>Corynebacteriaceae</taxon>
        <taxon>Corynebacterium</taxon>
    </lineage>
</organism>
<dbReference type="RefSeq" id="WP_040084546.1">
    <property type="nucleotide sequence ID" value="NZ_BCSU01000015.1"/>
</dbReference>
<dbReference type="SUPFAM" id="SSF55729">
    <property type="entry name" value="Acyl-CoA N-acyltransferases (Nat)"/>
    <property type="match status" value="1"/>
</dbReference>
<dbReference type="EMBL" id="CP005286">
    <property type="protein sequence ID" value="AJE31937.1"/>
    <property type="molecule type" value="Genomic_DNA"/>
</dbReference>
<feature type="domain" description="N-acetyltransferase" evidence="1">
    <location>
        <begin position="4"/>
        <end position="151"/>
    </location>
</feature>
<name>A0A0B5D4P9_9CORY</name>
<keyword evidence="2" id="KW-0808">Transferase</keyword>